<proteinExistence type="predicted"/>
<dbReference type="OrthoDB" id="6588672at2759"/>
<dbReference type="AlphaFoldDB" id="A0A4C1VGW2"/>
<protein>
    <submittedName>
        <fullName evidence="1">Uncharacterized protein</fullName>
    </submittedName>
</protein>
<dbReference type="Gene3D" id="3.40.630.30">
    <property type="match status" value="1"/>
</dbReference>
<dbReference type="EMBL" id="BGZK01000335">
    <property type="protein sequence ID" value="GBP37537.1"/>
    <property type="molecule type" value="Genomic_DNA"/>
</dbReference>
<keyword evidence="2" id="KW-1185">Reference proteome</keyword>
<name>A0A4C1VGW2_EUMVA</name>
<evidence type="ECO:0000313" key="1">
    <source>
        <dbReference type="EMBL" id="GBP37537.1"/>
    </source>
</evidence>
<evidence type="ECO:0000313" key="2">
    <source>
        <dbReference type="Proteomes" id="UP000299102"/>
    </source>
</evidence>
<sequence>MSLSYKIKEQRKNKISIASAQIRDRPQLDNADNCGPRVVFGNVEAAGCSIVNDRVLKEMLKAAMEVCKSAFLPAIAAVFCTARSQQIAQELGFEKYNEIYYVRYLIDDEVVFADAGKGNHGAVLMALRIPGVVEPEPERKEAAPRGRGEPFQVFRGVQIKGIEYEKGKVPGFKRNSRKKLRGDDSTNCSRFLGRGKFTAFCATKRDRRQFVWTKRSSN</sequence>
<comment type="caution">
    <text evidence="1">The sequence shown here is derived from an EMBL/GenBank/DDBJ whole genome shotgun (WGS) entry which is preliminary data.</text>
</comment>
<gene>
    <name evidence="1" type="ORF">EVAR_28789_1</name>
</gene>
<dbReference type="Proteomes" id="UP000299102">
    <property type="component" value="Unassembled WGS sequence"/>
</dbReference>
<accession>A0A4C1VGW2</accession>
<reference evidence="1 2" key="1">
    <citation type="journal article" date="2019" name="Commun. Biol.">
        <title>The bagworm genome reveals a unique fibroin gene that provides high tensile strength.</title>
        <authorList>
            <person name="Kono N."/>
            <person name="Nakamura H."/>
            <person name="Ohtoshi R."/>
            <person name="Tomita M."/>
            <person name="Numata K."/>
            <person name="Arakawa K."/>
        </authorList>
    </citation>
    <scope>NUCLEOTIDE SEQUENCE [LARGE SCALE GENOMIC DNA]</scope>
</reference>
<organism evidence="1 2">
    <name type="scientific">Eumeta variegata</name>
    <name type="common">Bagworm moth</name>
    <name type="synonym">Eumeta japonica</name>
    <dbReference type="NCBI Taxonomy" id="151549"/>
    <lineage>
        <taxon>Eukaryota</taxon>
        <taxon>Metazoa</taxon>
        <taxon>Ecdysozoa</taxon>
        <taxon>Arthropoda</taxon>
        <taxon>Hexapoda</taxon>
        <taxon>Insecta</taxon>
        <taxon>Pterygota</taxon>
        <taxon>Neoptera</taxon>
        <taxon>Endopterygota</taxon>
        <taxon>Lepidoptera</taxon>
        <taxon>Glossata</taxon>
        <taxon>Ditrysia</taxon>
        <taxon>Tineoidea</taxon>
        <taxon>Psychidae</taxon>
        <taxon>Oiketicinae</taxon>
        <taxon>Eumeta</taxon>
    </lineage>
</organism>